<dbReference type="InterPro" id="IPR024345">
    <property type="entry name" value="DNA_matur_Phage_T7-like"/>
</dbReference>
<proteinExistence type="predicted"/>
<dbReference type="KEGG" id="vg:5220169"/>
<dbReference type="Proteomes" id="UP000000241">
    <property type="component" value="Segment"/>
</dbReference>
<evidence type="ECO:0000313" key="1">
    <source>
        <dbReference type="EMBL" id="ABP87956.1"/>
    </source>
</evidence>
<keyword evidence="2" id="KW-1185">Reference proteome</keyword>
<evidence type="ECO:0000313" key="2">
    <source>
        <dbReference type="Proteomes" id="UP000000241"/>
    </source>
</evidence>
<protein>
    <submittedName>
        <fullName evidence="1">Gp49</fullName>
    </submittedName>
</protein>
<sequence>MAKRAGEELFDELHALLTNELVARIKSGEASTADLRAAIDWLSKNDITGVPVTGSPLASLAGLIPELTFEDVQEAL</sequence>
<dbReference type="EMBL" id="EF372997">
    <property type="protein sequence ID" value="ABP87956.1"/>
    <property type="molecule type" value="Genomic_DNA"/>
</dbReference>
<dbReference type="RefSeq" id="YP_001285458.1">
    <property type="nucleotide sequence ID" value="NC_009531.1"/>
</dbReference>
<gene>
    <name evidence="1" type="primary">49</name>
</gene>
<name>A4ZRD0_9CAUD</name>
<reference evidence="1 2" key="1">
    <citation type="journal article" date="2007" name="J. Mol. Biol.">
        <title>Genome sequence, structural proteins, and capsid organization of the cyanophage Syn5: a "horned" bacteriophage of marine synechococcus.</title>
        <authorList>
            <person name="Pope W.H."/>
            <person name="Weigele P.R."/>
            <person name="Chang J."/>
            <person name="Pedulla M.L."/>
            <person name="Ford M.E."/>
            <person name="Houtz J.M."/>
            <person name="Jiang W."/>
            <person name="Chiu W."/>
            <person name="Hatfull G.F."/>
            <person name="Hendrix R.W."/>
            <person name="King J."/>
        </authorList>
    </citation>
    <scope>NUCLEOTIDE SEQUENCE</scope>
</reference>
<dbReference type="OrthoDB" id="23633at10239"/>
<accession>A4ZRD0</accession>
<dbReference type="GeneID" id="5220169"/>
<dbReference type="Pfam" id="PF11123">
    <property type="entry name" value="DNA_Packaging_2"/>
    <property type="match status" value="1"/>
</dbReference>
<organism evidence="1 2">
    <name type="scientific">Synechococcus phage Syn5</name>
    <dbReference type="NCBI Taxonomy" id="2914003"/>
    <lineage>
        <taxon>Viruses</taxon>
        <taxon>Duplodnaviria</taxon>
        <taxon>Heunggongvirae</taxon>
        <taxon>Uroviricota</taxon>
        <taxon>Caudoviricetes</taxon>
        <taxon>Autographivirales</taxon>
        <taxon>Voetvirus</taxon>
        <taxon>Voetvirus syn5</taxon>
    </lineage>
</organism>